<dbReference type="AlphaFoldDB" id="A0A1M5NEU0"/>
<dbReference type="STRING" id="947013.SAMN04488109_2275"/>
<sequence length="151" mass="17245">MQNELPNLALLLQRSFKKNAWHGPSVRESLENLTPELAQKRIPGTHSIIELVAHMTSWRMFVVKRLQGDADFKVSDEANFPAATDWVATLNALEESHTQLMEALKSFPEHKLHETVPNASAPYSFYILLHGIVHHDLYHTGQIMLIRRAEL</sequence>
<dbReference type="RefSeq" id="WP_073133730.1">
    <property type="nucleotide sequence ID" value="NZ_FQWQ01000001.1"/>
</dbReference>
<dbReference type="InterPro" id="IPR034660">
    <property type="entry name" value="DinB/YfiT-like"/>
</dbReference>
<gene>
    <name evidence="2" type="ORF">SAMN04488109_2275</name>
</gene>
<dbReference type="Proteomes" id="UP000184212">
    <property type="component" value="Unassembled WGS sequence"/>
</dbReference>
<name>A0A1M5NEU0_9BACT</name>
<evidence type="ECO:0000313" key="3">
    <source>
        <dbReference type="Proteomes" id="UP000184212"/>
    </source>
</evidence>
<dbReference type="Pfam" id="PF12867">
    <property type="entry name" value="DinB_2"/>
    <property type="match status" value="1"/>
</dbReference>
<proteinExistence type="predicted"/>
<reference evidence="2 3" key="1">
    <citation type="submission" date="2016-11" db="EMBL/GenBank/DDBJ databases">
        <authorList>
            <person name="Jaros S."/>
            <person name="Januszkiewicz K."/>
            <person name="Wedrychowicz H."/>
        </authorList>
    </citation>
    <scope>NUCLEOTIDE SEQUENCE [LARGE SCALE GENOMIC DNA]</scope>
    <source>
        <strain evidence="2 3">DSM 24574</strain>
    </source>
</reference>
<dbReference type="InterPro" id="IPR024775">
    <property type="entry name" value="DinB-like"/>
</dbReference>
<keyword evidence="3" id="KW-1185">Reference proteome</keyword>
<feature type="domain" description="DinB-like" evidence="1">
    <location>
        <begin position="26"/>
        <end position="143"/>
    </location>
</feature>
<dbReference type="SUPFAM" id="SSF109854">
    <property type="entry name" value="DinB/YfiT-like putative metalloenzymes"/>
    <property type="match status" value="1"/>
</dbReference>
<organism evidence="2 3">
    <name type="scientific">Chryseolinea serpens</name>
    <dbReference type="NCBI Taxonomy" id="947013"/>
    <lineage>
        <taxon>Bacteria</taxon>
        <taxon>Pseudomonadati</taxon>
        <taxon>Bacteroidota</taxon>
        <taxon>Cytophagia</taxon>
        <taxon>Cytophagales</taxon>
        <taxon>Fulvivirgaceae</taxon>
        <taxon>Chryseolinea</taxon>
    </lineage>
</organism>
<evidence type="ECO:0000259" key="1">
    <source>
        <dbReference type="Pfam" id="PF12867"/>
    </source>
</evidence>
<dbReference type="Gene3D" id="1.20.120.450">
    <property type="entry name" value="dinb family like domain"/>
    <property type="match status" value="1"/>
</dbReference>
<evidence type="ECO:0000313" key="2">
    <source>
        <dbReference type="EMBL" id="SHG87699.1"/>
    </source>
</evidence>
<dbReference type="EMBL" id="FQWQ01000001">
    <property type="protein sequence ID" value="SHG87699.1"/>
    <property type="molecule type" value="Genomic_DNA"/>
</dbReference>
<accession>A0A1M5NEU0</accession>
<protein>
    <submittedName>
        <fullName evidence="2">DinB superfamily protein</fullName>
    </submittedName>
</protein>
<dbReference type="OrthoDB" id="9814103at2"/>